<dbReference type="Gene3D" id="1.10.1020.10">
    <property type="entry name" value="Adenine-specific Methyltransferase, Domain 2"/>
    <property type="match status" value="1"/>
</dbReference>
<dbReference type="Pfam" id="PF02086">
    <property type="entry name" value="MethyltransfD12"/>
    <property type="match status" value="1"/>
</dbReference>
<keyword evidence="8" id="KW-1185">Reference proteome</keyword>
<dbReference type="GO" id="GO:0032259">
    <property type="term" value="P:methylation"/>
    <property type="evidence" value="ECO:0007669"/>
    <property type="project" value="UniProtKB-KW"/>
</dbReference>
<proteinExistence type="inferred from homology"/>
<dbReference type="InterPro" id="IPR023095">
    <property type="entry name" value="Ade_MeTrfase_dom_2"/>
</dbReference>
<evidence type="ECO:0000256" key="4">
    <source>
        <dbReference type="ARBA" id="ARBA00022679"/>
    </source>
</evidence>
<evidence type="ECO:0000256" key="1">
    <source>
        <dbReference type="ARBA" id="ARBA00006594"/>
    </source>
</evidence>
<keyword evidence="3 7" id="KW-0489">Methyltransferase</keyword>
<dbReference type="Gene3D" id="3.40.50.150">
    <property type="entry name" value="Vaccinia Virus protein VP39"/>
    <property type="match status" value="1"/>
</dbReference>
<dbReference type="SUPFAM" id="SSF53335">
    <property type="entry name" value="S-adenosyl-L-methionine-dependent methyltransferases"/>
    <property type="match status" value="1"/>
</dbReference>
<evidence type="ECO:0000313" key="8">
    <source>
        <dbReference type="Proteomes" id="UP001387293"/>
    </source>
</evidence>
<dbReference type="EC" id="2.1.1.72" evidence="2"/>
<keyword evidence="4" id="KW-0808">Transferase</keyword>
<dbReference type="PANTHER" id="PTHR30481:SF4">
    <property type="entry name" value="SITE-SPECIFIC DNA-METHYLTRANSFERASE (ADENINE-SPECIFIC)"/>
    <property type="match status" value="1"/>
</dbReference>
<evidence type="ECO:0000313" key="7">
    <source>
        <dbReference type="EMBL" id="MEI9410699.1"/>
    </source>
</evidence>
<evidence type="ECO:0000256" key="2">
    <source>
        <dbReference type="ARBA" id="ARBA00011900"/>
    </source>
</evidence>
<comment type="similarity">
    <text evidence="1">Belongs to the N(4)/N(6)-methyltransferase family.</text>
</comment>
<dbReference type="InterPro" id="IPR029063">
    <property type="entry name" value="SAM-dependent_MTases_sf"/>
</dbReference>
<evidence type="ECO:0000256" key="5">
    <source>
        <dbReference type="ARBA" id="ARBA00022691"/>
    </source>
</evidence>
<comment type="caution">
    <text evidence="7">The sequence shown here is derived from an EMBL/GenBank/DDBJ whole genome shotgun (WGS) entry which is preliminary data.</text>
</comment>
<dbReference type="PRINTS" id="PR00505">
    <property type="entry name" value="D12N6MTFRASE"/>
</dbReference>
<dbReference type="Proteomes" id="UP001387293">
    <property type="component" value="Unassembled WGS sequence"/>
</dbReference>
<dbReference type="GO" id="GO:0008168">
    <property type="term" value="F:methyltransferase activity"/>
    <property type="evidence" value="ECO:0007669"/>
    <property type="project" value="UniProtKB-KW"/>
</dbReference>
<protein>
    <recommendedName>
        <fullName evidence="2">site-specific DNA-methyltransferase (adenine-specific)</fullName>
        <ecNumber evidence="2">2.1.1.72</ecNumber>
    </recommendedName>
</protein>
<dbReference type="RefSeq" id="WP_337107422.1">
    <property type="nucleotide sequence ID" value="NZ_JAPYKS010000013.1"/>
</dbReference>
<evidence type="ECO:0000256" key="6">
    <source>
        <dbReference type="ARBA" id="ARBA00047942"/>
    </source>
</evidence>
<dbReference type="EMBL" id="JAPYKS010000013">
    <property type="protein sequence ID" value="MEI9410699.1"/>
    <property type="molecule type" value="Genomic_DNA"/>
</dbReference>
<dbReference type="InterPro" id="IPR012327">
    <property type="entry name" value="MeTrfase_D12"/>
</dbReference>
<dbReference type="PANTHER" id="PTHR30481">
    <property type="entry name" value="DNA ADENINE METHYLASE"/>
    <property type="match status" value="1"/>
</dbReference>
<name>A0ABU8KYA6_9HYPH</name>
<organism evidence="7 8">
    <name type="scientific">Mesorhizobium salmacidum</name>
    <dbReference type="NCBI Taxonomy" id="3015171"/>
    <lineage>
        <taxon>Bacteria</taxon>
        <taxon>Pseudomonadati</taxon>
        <taxon>Pseudomonadota</taxon>
        <taxon>Alphaproteobacteria</taxon>
        <taxon>Hyphomicrobiales</taxon>
        <taxon>Phyllobacteriaceae</taxon>
        <taxon>Mesorhizobium</taxon>
    </lineage>
</organism>
<accession>A0ABU8KYA6</accession>
<gene>
    <name evidence="7" type="ORF">O7A60_18270</name>
</gene>
<keyword evidence="5" id="KW-0949">S-adenosyl-L-methionine</keyword>
<reference evidence="7 8" key="1">
    <citation type="submission" date="2022-12" db="EMBL/GenBank/DDBJ databases">
        <authorList>
            <person name="Muema E."/>
        </authorList>
    </citation>
    <scope>NUCLEOTIDE SEQUENCE [LARGE SCALE GENOMIC DNA]</scope>
    <source>
        <strain evidence="8">1326</strain>
    </source>
</reference>
<evidence type="ECO:0000256" key="3">
    <source>
        <dbReference type="ARBA" id="ARBA00022603"/>
    </source>
</evidence>
<comment type="catalytic activity">
    <reaction evidence="6">
        <text>a 2'-deoxyadenosine in DNA + S-adenosyl-L-methionine = an N(6)-methyl-2'-deoxyadenosine in DNA + S-adenosyl-L-homocysteine + H(+)</text>
        <dbReference type="Rhea" id="RHEA:15197"/>
        <dbReference type="Rhea" id="RHEA-COMP:12418"/>
        <dbReference type="Rhea" id="RHEA-COMP:12419"/>
        <dbReference type="ChEBI" id="CHEBI:15378"/>
        <dbReference type="ChEBI" id="CHEBI:57856"/>
        <dbReference type="ChEBI" id="CHEBI:59789"/>
        <dbReference type="ChEBI" id="CHEBI:90615"/>
        <dbReference type="ChEBI" id="CHEBI:90616"/>
        <dbReference type="EC" id="2.1.1.72"/>
    </reaction>
</comment>
<sequence length="269" mass="30245">MTVEQSFESILPTRPVAGYIGGKRRLAERLVARISAVPHEIYAEAFVGMGGVFFRRRSRPRSEVINDRSGEVANLFRILQRHYPQFMDTLRFQITSRREFERLKASDPATLTDLERAGRFLYLQRLAFGGKVAGRNFGVDPRSSAGFNLTKLAPLLEDAHERLAGVVIEQLDWSAFIDRYDRSGTLFYLDPPYFGSEGDYGKELFGRDQFEAIAARLRTIKGRFILSINDVAEIRAAFHGFAMAEVELLYSVAGGKGQPAKELIISGGR</sequence>